<dbReference type="EMBL" id="MVJN01000004">
    <property type="protein sequence ID" value="RAP37113.1"/>
    <property type="molecule type" value="Genomic_DNA"/>
</dbReference>
<dbReference type="Proteomes" id="UP000249458">
    <property type="component" value="Unassembled WGS sequence"/>
</dbReference>
<protein>
    <submittedName>
        <fullName evidence="1">Uncharacterized protein</fullName>
    </submittedName>
</protein>
<sequence length="285" mass="31547">MFIKPVSVSDKWLQENTALRLGLPQVETKAPNESILIAGANIVLPLVVEKSDKFDSIKLAANAELRVGSGKHGQFNSSIDAEESSDHQKSAFWLCTDEETEGRKGVLFKTQEEAEAFSALYKSVANYYQSGLHKQKPISPDNGNYLLLSGNTLDFFEAELRASKQKHILKGDYNLTAAGSLDKLRSPDGSNWVMVSLKKGVDAQAVFPNSYKIQNLLLQNSDAKKFGKLDLPPVLKNEKTELPEKKKSNPLLSCLPFFKAKSKASVEEVQDKSSDKDLMQIQVVK</sequence>
<evidence type="ECO:0000313" key="2">
    <source>
        <dbReference type="Proteomes" id="UP000249458"/>
    </source>
</evidence>
<reference evidence="1 2" key="1">
    <citation type="submission" date="2017-02" db="EMBL/GenBank/DDBJ databases">
        <title>Legionella quilivanii strain from human: case report and whole genome sequencing analysis.</title>
        <authorList>
            <person name="Lalancette C."/>
            <person name="Leduc J.-M."/>
            <person name="Levesque S."/>
            <person name="Fournier E."/>
            <person name="Saoud J."/>
            <person name="Faucher S.P."/>
            <person name="Bernard K."/>
            <person name="Martineau C."/>
            <person name="Longtin J."/>
        </authorList>
    </citation>
    <scope>NUCLEOTIDE SEQUENCE [LARGE SCALE GENOMIC DNA]</scope>
    <source>
        <strain evidence="1 2">ID143958</strain>
    </source>
</reference>
<dbReference type="AlphaFoldDB" id="A0A364LKM2"/>
<evidence type="ECO:0000313" key="1">
    <source>
        <dbReference type="EMBL" id="RAP37113.1"/>
    </source>
</evidence>
<gene>
    <name evidence="1" type="ORF">B1207_06745</name>
</gene>
<comment type="caution">
    <text evidence="1">The sequence shown here is derived from an EMBL/GenBank/DDBJ whole genome shotgun (WGS) entry which is preliminary data.</text>
</comment>
<dbReference type="RefSeq" id="WP_112219230.1">
    <property type="nucleotide sequence ID" value="NZ_MVJN01000004.1"/>
</dbReference>
<accession>A0A364LKM2</accession>
<name>A0A364LKM2_9GAMM</name>
<organism evidence="1 2">
    <name type="scientific">Legionella quinlivanii</name>
    <dbReference type="NCBI Taxonomy" id="45073"/>
    <lineage>
        <taxon>Bacteria</taxon>
        <taxon>Pseudomonadati</taxon>
        <taxon>Pseudomonadota</taxon>
        <taxon>Gammaproteobacteria</taxon>
        <taxon>Legionellales</taxon>
        <taxon>Legionellaceae</taxon>
        <taxon>Legionella</taxon>
    </lineage>
</organism>
<proteinExistence type="predicted"/>